<evidence type="ECO:0008006" key="4">
    <source>
        <dbReference type="Google" id="ProtNLM"/>
    </source>
</evidence>
<keyword evidence="1" id="KW-1133">Transmembrane helix</keyword>
<evidence type="ECO:0000313" key="3">
    <source>
        <dbReference type="Proteomes" id="UP000177029"/>
    </source>
</evidence>
<keyword evidence="1" id="KW-0472">Membrane</keyword>
<dbReference type="AlphaFoldDB" id="A0A1F8DWX9"/>
<gene>
    <name evidence="2" type="ORF">A2755_00275</name>
</gene>
<organism evidence="2 3">
    <name type="scientific">Candidatus Wolfebacteria bacterium RIFCSPHIGHO2_01_FULL_48_22</name>
    <dbReference type="NCBI Taxonomy" id="1802555"/>
    <lineage>
        <taxon>Bacteria</taxon>
        <taxon>Candidatus Wolfeibacteriota</taxon>
    </lineage>
</organism>
<proteinExistence type="predicted"/>
<keyword evidence="1" id="KW-0812">Transmembrane</keyword>
<dbReference type="EMBL" id="MGIP01000001">
    <property type="protein sequence ID" value="OGM92518.1"/>
    <property type="molecule type" value="Genomic_DNA"/>
</dbReference>
<name>A0A1F8DWX9_9BACT</name>
<reference evidence="2 3" key="1">
    <citation type="journal article" date="2016" name="Nat. Commun.">
        <title>Thousands of microbial genomes shed light on interconnected biogeochemical processes in an aquifer system.</title>
        <authorList>
            <person name="Anantharaman K."/>
            <person name="Brown C.T."/>
            <person name="Hug L.A."/>
            <person name="Sharon I."/>
            <person name="Castelle C.J."/>
            <person name="Probst A.J."/>
            <person name="Thomas B.C."/>
            <person name="Singh A."/>
            <person name="Wilkins M.J."/>
            <person name="Karaoz U."/>
            <person name="Brodie E.L."/>
            <person name="Williams K.H."/>
            <person name="Hubbard S.S."/>
            <person name="Banfield J.F."/>
        </authorList>
    </citation>
    <scope>NUCLEOTIDE SEQUENCE [LARGE SCALE GENOMIC DNA]</scope>
</reference>
<comment type="caution">
    <text evidence="2">The sequence shown here is derived from an EMBL/GenBank/DDBJ whole genome shotgun (WGS) entry which is preliminary data.</text>
</comment>
<accession>A0A1F8DWX9</accession>
<dbReference type="STRING" id="1802555.A2755_00275"/>
<sequence length="87" mass="9763">MESIVQSDVFFFITTVVVILIGILAAAICVSIIGILRHIKAAIRKVEVEAEEIITDVHSARNVVKKFIKVDKTKGNTETQKQRKRRS</sequence>
<dbReference type="Proteomes" id="UP000177029">
    <property type="component" value="Unassembled WGS sequence"/>
</dbReference>
<evidence type="ECO:0000256" key="1">
    <source>
        <dbReference type="SAM" id="Phobius"/>
    </source>
</evidence>
<protein>
    <recommendedName>
        <fullName evidence="4">Lipopolysaccharide assembly protein A domain-containing protein</fullName>
    </recommendedName>
</protein>
<feature type="transmembrane region" description="Helical" evidence="1">
    <location>
        <begin position="12"/>
        <end position="36"/>
    </location>
</feature>
<evidence type="ECO:0000313" key="2">
    <source>
        <dbReference type="EMBL" id="OGM92518.1"/>
    </source>
</evidence>